<reference evidence="4 5" key="1">
    <citation type="submission" date="2018-09" db="EMBL/GenBank/DDBJ databases">
        <title>A high-quality reference genome of wild soybean provides a powerful tool to mine soybean genomes.</title>
        <authorList>
            <person name="Xie M."/>
            <person name="Chung C.Y.L."/>
            <person name="Li M.-W."/>
            <person name="Wong F.-L."/>
            <person name="Chan T.-F."/>
            <person name="Lam H.-M."/>
        </authorList>
    </citation>
    <scope>NUCLEOTIDE SEQUENCE [LARGE SCALE GENOMIC DNA]</scope>
    <source>
        <strain evidence="5">cv. W05</strain>
        <tissue evidence="4">Hypocotyl of etiolated seedlings</tissue>
    </source>
</reference>
<protein>
    <submittedName>
        <fullName evidence="4">Uncharacterized protein</fullName>
    </submittedName>
</protein>
<name>A0A445G4X6_GLYSO</name>
<dbReference type="SUPFAM" id="SSF50978">
    <property type="entry name" value="WD40 repeat-like"/>
    <property type="match status" value="1"/>
</dbReference>
<dbReference type="InterPro" id="IPR001680">
    <property type="entry name" value="WD40_rpt"/>
</dbReference>
<keyword evidence="3" id="KW-0677">Repeat</keyword>
<dbReference type="SMART" id="SM00320">
    <property type="entry name" value="WD40"/>
    <property type="match status" value="2"/>
</dbReference>
<dbReference type="GO" id="GO:2000001">
    <property type="term" value="P:regulation of DNA damage checkpoint"/>
    <property type="evidence" value="ECO:0007669"/>
    <property type="project" value="TreeGrafter"/>
</dbReference>
<evidence type="ECO:0000256" key="1">
    <source>
        <dbReference type="ARBA" id="ARBA00005434"/>
    </source>
</evidence>
<dbReference type="InterPro" id="IPR050853">
    <property type="entry name" value="WD_repeat_DNA-damage-binding"/>
</dbReference>
<comment type="similarity">
    <text evidence="1">Belongs to the WD repeat DDB2/WDR76 family.</text>
</comment>
<organism evidence="4 5">
    <name type="scientific">Glycine soja</name>
    <name type="common">Wild soybean</name>
    <dbReference type="NCBI Taxonomy" id="3848"/>
    <lineage>
        <taxon>Eukaryota</taxon>
        <taxon>Viridiplantae</taxon>
        <taxon>Streptophyta</taxon>
        <taxon>Embryophyta</taxon>
        <taxon>Tracheophyta</taxon>
        <taxon>Spermatophyta</taxon>
        <taxon>Magnoliopsida</taxon>
        <taxon>eudicotyledons</taxon>
        <taxon>Gunneridae</taxon>
        <taxon>Pentapetalae</taxon>
        <taxon>rosids</taxon>
        <taxon>fabids</taxon>
        <taxon>Fabales</taxon>
        <taxon>Fabaceae</taxon>
        <taxon>Papilionoideae</taxon>
        <taxon>50 kb inversion clade</taxon>
        <taxon>NPAAA clade</taxon>
        <taxon>indigoferoid/millettioid clade</taxon>
        <taxon>Phaseoleae</taxon>
        <taxon>Glycine</taxon>
        <taxon>Glycine subgen. Soja</taxon>
    </lineage>
</organism>
<dbReference type="GO" id="GO:0005634">
    <property type="term" value="C:nucleus"/>
    <property type="evidence" value="ECO:0007669"/>
    <property type="project" value="TreeGrafter"/>
</dbReference>
<dbReference type="PANTHER" id="PTHR14773:SF0">
    <property type="entry name" value="WD REPEAT-CONTAINING PROTEIN 76"/>
    <property type="match status" value="1"/>
</dbReference>
<dbReference type="Proteomes" id="UP000289340">
    <property type="component" value="Chromosome 17"/>
</dbReference>
<gene>
    <name evidence="4" type="ORF">D0Y65_045439</name>
</gene>
<sequence length="400" mass="44041">SRQSRCAKHSVERATPAPLASDSKIKWLSFSLVNDYELKQLENICRNDEMMAALKLHAKATQLSNFKRSQTQSYSLLLLFHFSMMRGFNNIALGDSLSGGISPDSVGPTTHTETETETEPSVVSSLFPLSMADARESRYSDSSFLYSLMGMTQTQKEAQDAIASVARVVPGSITDVRSFPSSNVKMIAAANNIGNLGFWNVGQSEFHLYCPHLAFISGILIQPHCFSKIYTSCYDGILRLMDTEKEIFDLVFESDESIYALSQSTNETNCLYLGEGSGACTWDFRYTDGDKLAALRIFTHKRGVQSAYFSPSGCSLATTSADATIGIYSGVNLEDGAVIHLNNQNSTYLSTLSYERNGVGMTHISSLEIRTEELMSSQLFKGSSYDSCEPAHVCQSVQIR</sequence>
<proteinExistence type="inferred from homology"/>
<dbReference type="EMBL" id="QZWG01000017">
    <property type="protein sequence ID" value="RZB56234.1"/>
    <property type="molecule type" value="Genomic_DNA"/>
</dbReference>
<keyword evidence="2" id="KW-0853">WD repeat</keyword>
<comment type="caution">
    <text evidence="4">The sequence shown here is derived from an EMBL/GenBank/DDBJ whole genome shotgun (WGS) entry which is preliminary data.</text>
</comment>
<evidence type="ECO:0000313" key="5">
    <source>
        <dbReference type="Proteomes" id="UP000289340"/>
    </source>
</evidence>
<feature type="non-terminal residue" evidence="4">
    <location>
        <position position="1"/>
    </location>
</feature>
<dbReference type="AlphaFoldDB" id="A0A445G4X6"/>
<dbReference type="Gene3D" id="2.130.10.10">
    <property type="entry name" value="YVTN repeat-like/Quinoprotein amine dehydrogenase"/>
    <property type="match status" value="2"/>
</dbReference>
<dbReference type="InterPro" id="IPR036322">
    <property type="entry name" value="WD40_repeat_dom_sf"/>
</dbReference>
<dbReference type="InterPro" id="IPR015943">
    <property type="entry name" value="WD40/YVTN_repeat-like_dom_sf"/>
</dbReference>
<evidence type="ECO:0000256" key="2">
    <source>
        <dbReference type="ARBA" id="ARBA00022574"/>
    </source>
</evidence>
<dbReference type="PANTHER" id="PTHR14773">
    <property type="entry name" value="WD REPEAT-CONTAINING PROTEIN 76"/>
    <property type="match status" value="1"/>
</dbReference>
<evidence type="ECO:0000313" key="4">
    <source>
        <dbReference type="EMBL" id="RZB56234.1"/>
    </source>
</evidence>
<accession>A0A445G4X6</accession>
<dbReference type="GO" id="GO:0003677">
    <property type="term" value="F:DNA binding"/>
    <property type="evidence" value="ECO:0007669"/>
    <property type="project" value="TreeGrafter"/>
</dbReference>
<evidence type="ECO:0000256" key="3">
    <source>
        <dbReference type="ARBA" id="ARBA00022737"/>
    </source>
</evidence>
<keyword evidence="5" id="KW-1185">Reference proteome</keyword>